<proteinExistence type="predicted"/>
<sequence>MSTTTLLVRQNQLADTAVRTTADSALQDGEIRVQVDRFALTSNNITYAAMGEMLQYWQFFPSGEAGWGIIPVWGFGTVQESRHPDIPVGEHLYGYWPMATHAVLAPHRVSSTGFSDGAPHRAGLHAVYNHYLRTNTDPFYQPFNEDIQALLRPLFITSWLIDDFLADQQFFGAGTVLLSSASSKTAYGTAFELAKRPGIQVVGLTSATNWAFCESLGCYHRVLAYEELEQLPAQPASVYVDFAGSVALRERVHRHLTGLAYSCAVGASHVQDLGGAGNLPGPRPTMFFAPAQVKKRNADWGAQGLNDRLVQAWQQFSTAVQAPPQPWLVVQHHQGSAATQAVYQQVLGGQGSPRIGHMASLLA</sequence>
<evidence type="ECO:0000313" key="2">
    <source>
        <dbReference type="Proteomes" id="UP000032566"/>
    </source>
</evidence>
<protein>
    <recommendedName>
        <fullName evidence="3">DUF2855 family protein</fullName>
    </recommendedName>
</protein>
<comment type="caution">
    <text evidence="1">The sequence shown here is derived from an EMBL/GenBank/DDBJ whole genome shotgun (WGS) entry which is preliminary data.</text>
</comment>
<dbReference type="Pfam" id="PF11017">
    <property type="entry name" value="DUF2855"/>
    <property type="match status" value="1"/>
</dbReference>
<dbReference type="SUPFAM" id="SSF50129">
    <property type="entry name" value="GroES-like"/>
    <property type="match status" value="1"/>
</dbReference>
<accession>A0A0D7KD67</accession>
<gene>
    <name evidence="1" type="ORF">RP29_02685</name>
</gene>
<evidence type="ECO:0008006" key="3">
    <source>
        <dbReference type="Google" id="ProtNLM"/>
    </source>
</evidence>
<dbReference type="InterPro" id="IPR011032">
    <property type="entry name" value="GroES-like_sf"/>
</dbReference>
<dbReference type="EMBL" id="JXYQ01000008">
    <property type="protein sequence ID" value="KJA11897.1"/>
    <property type="molecule type" value="Genomic_DNA"/>
</dbReference>
<dbReference type="InterPro" id="IPR021276">
    <property type="entry name" value="DUF2855"/>
</dbReference>
<dbReference type="RefSeq" id="WP_044395571.1">
    <property type="nucleotide sequence ID" value="NZ_JXYQ01000008.1"/>
</dbReference>
<dbReference type="STRING" id="80878.RP29_02685"/>
<dbReference type="Gene3D" id="3.90.180.10">
    <property type="entry name" value="Medium-chain alcohol dehydrogenases, catalytic domain"/>
    <property type="match status" value="1"/>
</dbReference>
<reference evidence="1 2" key="1">
    <citation type="submission" date="2014-12" db="EMBL/GenBank/DDBJ databases">
        <title>Isolation of bacteria from lake water.</title>
        <authorList>
            <person name="Sheng K.-Y."/>
            <person name="Chin P.-S."/>
            <person name="Chan K.-G."/>
            <person name="Tan G.S."/>
        </authorList>
    </citation>
    <scope>NUCLEOTIDE SEQUENCE [LARGE SCALE GENOMIC DNA]</scope>
    <source>
        <strain evidence="1 2">KY4</strain>
    </source>
</reference>
<dbReference type="PATRIC" id="fig|80878.5.peg.3854"/>
<dbReference type="Proteomes" id="UP000032566">
    <property type="component" value="Unassembled WGS sequence"/>
</dbReference>
<keyword evidence="2" id="KW-1185">Reference proteome</keyword>
<name>A0A0D7KD67_9BURK</name>
<dbReference type="AlphaFoldDB" id="A0A0D7KD67"/>
<dbReference type="OrthoDB" id="8953110at2"/>
<evidence type="ECO:0000313" key="1">
    <source>
        <dbReference type="EMBL" id="KJA11897.1"/>
    </source>
</evidence>
<organism evidence="1 2">
    <name type="scientific">Acidovorax temperans</name>
    <dbReference type="NCBI Taxonomy" id="80878"/>
    <lineage>
        <taxon>Bacteria</taxon>
        <taxon>Pseudomonadati</taxon>
        <taxon>Pseudomonadota</taxon>
        <taxon>Betaproteobacteria</taxon>
        <taxon>Burkholderiales</taxon>
        <taxon>Comamonadaceae</taxon>
        <taxon>Acidovorax</taxon>
    </lineage>
</organism>